<evidence type="ECO:0000313" key="2">
    <source>
        <dbReference type="Proteomes" id="UP000821845"/>
    </source>
</evidence>
<comment type="caution">
    <text evidence="1">The sequence shown here is derived from an EMBL/GenBank/DDBJ whole genome shotgun (WGS) entry which is preliminary data.</text>
</comment>
<gene>
    <name evidence="1" type="ORF">HPB50_001651</name>
</gene>
<dbReference type="EMBL" id="CM023487">
    <property type="protein sequence ID" value="KAH6925207.1"/>
    <property type="molecule type" value="Genomic_DNA"/>
</dbReference>
<evidence type="ECO:0000313" key="1">
    <source>
        <dbReference type="EMBL" id="KAH6925207.1"/>
    </source>
</evidence>
<keyword evidence="2" id="KW-1185">Reference proteome</keyword>
<name>A0ACB7RWD9_HYAAI</name>
<dbReference type="Proteomes" id="UP000821845">
    <property type="component" value="Chromosome 7"/>
</dbReference>
<reference evidence="1" key="1">
    <citation type="submission" date="2020-05" db="EMBL/GenBank/DDBJ databases">
        <title>Large-scale comparative analyses of tick genomes elucidate their genetic diversity and vector capacities.</title>
        <authorList>
            <person name="Jia N."/>
            <person name="Wang J."/>
            <person name="Shi W."/>
            <person name="Du L."/>
            <person name="Sun Y."/>
            <person name="Zhan W."/>
            <person name="Jiang J."/>
            <person name="Wang Q."/>
            <person name="Zhang B."/>
            <person name="Ji P."/>
            <person name="Sakyi L.B."/>
            <person name="Cui X."/>
            <person name="Yuan T."/>
            <person name="Jiang B."/>
            <person name="Yang W."/>
            <person name="Lam T.T.-Y."/>
            <person name="Chang Q."/>
            <person name="Ding S."/>
            <person name="Wang X."/>
            <person name="Zhu J."/>
            <person name="Ruan X."/>
            <person name="Zhao L."/>
            <person name="Wei J."/>
            <person name="Que T."/>
            <person name="Du C."/>
            <person name="Cheng J."/>
            <person name="Dai P."/>
            <person name="Han X."/>
            <person name="Huang E."/>
            <person name="Gao Y."/>
            <person name="Liu J."/>
            <person name="Shao H."/>
            <person name="Ye R."/>
            <person name="Li L."/>
            <person name="Wei W."/>
            <person name="Wang X."/>
            <person name="Wang C."/>
            <person name="Yang T."/>
            <person name="Huo Q."/>
            <person name="Li W."/>
            <person name="Guo W."/>
            <person name="Chen H."/>
            <person name="Zhou L."/>
            <person name="Ni X."/>
            <person name="Tian J."/>
            <person name="Zhou Y."/>
            <person name="Sheng Y."/>
            <person name="Liu T."/>
            <person name="Pan Y."/>
            <person name="Xia L."/>
            <person name="Li J."/>
            <person name="Zhao F."/>
            <person name="Cao W."/>
        </authorList>
    </citation>
    <scope>NUCLEOTIDE SEQUENCE</scope>
    <source>
        <strain evidence="1">Hyas-2018</strain>
    </source>
</reference>
<organism evidence="1 2">
    <name type="scientific">Hyalomma asiaticum</name>
    <name type="common">Tick</name>
    <dbReference type="NCBI Taxonomy" id="266040"/>
    <lineage>
        <taxon>Eukaryota</taxon>
        <taxon>Metazoa</taxon>
        <taxon>Ecdysozoa</taxon>
        <taxon>Arthropoda</taxon>
        <taxon>Chelicerata</taxon>
        <taxon>Arachnida</taxon>
        <taxon>Acari</taxon>
        <taxon>Parasitiformes</taxon>
        <taxon>Ixodida</taxon>
        <taxon>Ixodoidea</taxon>
        <taxon>Ixodidae</taxon>
        <taxon>Hyalomminae</taxon>
        <taxon>Hyalomma</taxon>
    </lineage>
</organism>
<sequence>MLPRLHPPLRPFKPGQRGHLAWLDAVLEINGITDEPTKHALLLSTLPADLQYLAAASSASPRPYNALCAAMLAYNGEPYRPPYSEYFASAATKRAVFPSPRPTHASDPPSKPVPPSGTPWPPSNSSLSESTLDVKADRVGSSIAPSNERSSASETSHPALPHVPASPERNLTSSTIGDSSDTANTTPVARTLATSFVPYSASPADRYPVPATSTAMPSYPDNDSSTALTPCDQQLVSVSTSPTVNDPARADLLPLVSDIGTMADEGDDESPAAPLLVSTTHAIPTTKSAGRHTSWTLAMPDGSISPPSDSSTRFTSPVNQSRQTSLPLSAPRINPAHRTVVCHLTHSPWQNWLQDTSTTAFQSSSTCTHGLAP</sequence>
<accession>A0ACB7RWD9</accession>
<protein>
    <submittedName>
        <fullName evidence="1">Uncharacterized protein</fullName>
    </submittedName>
</protein>
<proteinExistence type="predicted"/>